<dbReference type="PANTHER" id="PTHR45947:SF3">
    <property type="entry name" value="SULFOQUINOVOSYL TRANSFERASE SQD2"/>
    <property type="match status" value="1"/>
</dbReference>
<proteinExistence type="predicted"/>
<dbReference type="InterPro" id="IPR050194">
    <property type="entry name" value="Glycosyltransferase_grp1"/>
</dbReference>
<evidence type="ECO:0000259" key="1">
    <source>
        <dbReference type="Pfam" id="PF00534"/>
    </source>
</evidence>
<gene>
    <name evidence="3" type="ORF">ML536_13815</name>
</gene>
<evidence type="ECO:0000313" key="3">
    <source>
        <dbReference type="EMBL" id="MCI0127901.1"/>
    </source>
</evidence>
<dbReference type="Pfam" id="PF00534">
    <property type="entry name" value="Glycos_transf_1"/>
    <property type="match status" value="1"/>
</dbReference>
<name>A0AA41UH05_9HYPH</name>
<keyword evidence="4" id="KW-1185">Reference proteome</keyword>
<reference evidence="3" key="1">
    <citation type="submission" date="2022-03" db="EMBL/GenBank/DDBJ databases">
        <title>The complete genome sequence of a Methyloterrigena soli.</title>
        <authorList>
            <person name="Zi Z."/>
        </authorList>
    </citation>
    <scope>NUCLEOTIDE SEQUENCE</scope>
    <source>
        <strain evidence="3">M48</strain>
    </source>
</reference>
<dbReference type="GO" id="GO:0016757">
    <property type="term" value="F:glycosyltransferase activity"/>
    <property type="evidence" value="ECO:0007669"/>
    <property type="project" value="TreeGrafter"/>
</dbReference>
<feature type="domain" description="Glycosyl transferase family 1" evidence="1">
    <location>
        <begin position="165"/>
        <end position="336"/>
    </location>
</feature>
<organism evidence="3 4">
    <name type="scientific">Paradevosia shaoguanensis</name>
    <dbReference type="NCBI Taxonomy" id="1335043"/>
    <lineage>
        <taxon>Bacteria</taxon>
        <taxon>Pseudomonadati</taxon>
        <taxon>Pseudomonadota</taxon>
        <taxon>Alphaproteobacteria</taxon>
        <taxon>Hyphomicrobiales</taxon>
        <taxon>Devosiaceae</taxon>
        <taxon>Paradevosia</taxon>
    </lineage>
</organism>
<comment type="caution">
    <text evidence="3">The sequence shown here is derived from an EMBL/GenBank/DDBJ whole genome shotgun (WGS) entry which is preliminary data.</text>
</comment>
<dbReference type="RefSeq" id="WP_281736216.1">
    <property type="nucleotide sequence ID" value="NZ_JAKETQ010000001.1"/>
</dbReference>
<dbReference type="Proteomes" id="UP001156140">
    <property type="component" value="Unassembled WGS sequence"/>
</dbReference>
<dbReference type="Gene3D" id="3.40.50.2000">
    <property type="entry name" value="Glycogen Phosphorylase B"/>
    <property type="match status" value="2"/>
</dbReference>
<dbReference type="SUPFAM" id="SSF53756">
    <property type="entry name" value="UDP-Glycosyltransferase/glycogen phosphorylase"/>
    <property type="match status" value="1"/>
</dbReference>
<sequence length="417" mass="45668">MKILVYPTDLIIGGSQINAIDLAARTAAASHEVMIYGRPGPLVDYIRGKGLRYIEANDLHYRPAPQRIAQLRDLARRESIDLIHAYEWPSCLDAYLGAGILGKVPVVCTVLSMSVSPFVPASLPLVMGTADLADEAQAMRPGPVWTLEPPIDTELDNPDIDGSAFRRKLALQPGEELIVSVSRLAVDLKLDALVRAIDAVDLLSDRHRLRLALVGGGQAAAALANRAAQVNTRHGREVVTLAGEEFDPRPAYAAADIVVGMGSSSLRAMSMARPVVVQGEDGFSEIFCPETLPLFMRQGFYGLGESEPSARKLADQLAVLIEDKALRERLATFGRQCVEERFSLEQASQRLLAIYETAAVARPGYRWSETAQVCWRALMQEVHNHEPARKRRQRQREETLLSAAALGAWPPAELARP</sequence>
<dbReference type="Pfam" id="PF13439">
    <property type="entry name" value="Glyco_transf_4"/>
    <property type="match status" value="1"/>
</dbReference>
<dbReference type="AlphaFoldDB" id="A0AA41UH05"/>
<dbReference type="PANTHER" id="PTHR45947">
    <property type="entry name" value="SULFOQUINOVOSYL TRANSFERASE SQD2"/>
    <property type="match status" value="1"/>
</dbReference>
<dbReference type="EMBL" id="JALAZD010000001">
    <property type="protein sequence ID" value="MCI0127901.1"/>
    <property type="molecule type" value="Genomic_DNA"/>
</dbReference>
<evidence type="ECO:0000259" key="2">
    <source>
        <dbReference type="Pfam" id="PF13439"/>
    </source>
</evidence>
<protein>
    <submittedName>
        <fullName evidence="3">Glycosyltransferase family 4 protein</fullName>
    </submittedName>
</protein>
<evidence type="ECO:0000313" key="4">
    <source>
        <dbReference type="Proteomes" id="UP001156140"/>
    </source>
</evidence>
<accession>A0AA41UH05</accession>
<feature type="domain" description="Glycosyltransferase subfamily 4-like N-terminal" evidence="2">
    <location>
        <begin position="12"/>
        <end position="110"/>
    </location>
</feature>
<dbReference type="InterPro" id="IPR001296">
    <property type="entry name" value="Glyco_trans_1"/>
</dbReference>
<dbReference type="InterPro" id="IPR028098">
    <property type="entry name" value="Glyco_trans_4-like_N"/>
</dbReference>
<dbReference type="CDD" id="cd03801">
    <property type="entry name" value="GT4_PimA-like"/>
    <property type="match status" value="1"/>
</dbReference>